<dbReference type="Gene3D" id="3.40.470.10">
    <property type="entry name" value="Uracil-DNA glycosylase-like domain"/>
    <property type="match status" value="1"/>
</dbReference>
<dbReference type="AlphaFoldDB" id="Q2G7F3"/>
<proteinExistence type="predicted"/>
<gene>
    <name evidence="2" type="ordered locus">Saro_1780</name>
</gene>
<evidence type="ECO:0000259" key="1">
    <source>
        <dbReference type="SMART" id="SM00986"/>
    </source>
</evidence>
<name>Q2G7F3_NOVAD</name>
<dbReference type="InterPro" id="IPR005122">
    <property type="entry name" value="Uracil-DNA_glycosylase-like"/>
</dbReference>
<dbReference type="STRING" id="279238.Saro_1780"/>
<reference evidence="3" key="1">
    <citation type="submission" date="2006-01" db="EMBL/GenBank/DDBJ databases">
        <title>Complete sequence of Novosphingobium aromaticivorans DSM 12444.</title>
        <authorList>
            <consortium name="US DOE Joint Genome Institute"/>
            <person name="Copeland A."/>
            <person name="Lucas S."/>
            <person name="Lapidus A."/>
            <person name="Barry K."/>
            <person name="Detter J.C."/>
            <person name="Glavina T."/>
            <person name="Hammon N."/>
            <person name="Israni S."/>
            <person name="Pitluck S."/>
            <person name="Chain P."/>
            <person name="Malfatti S."/>
            <person name="Shin M."/>
            <person name="Vergez L."/>
            <person name="Schmutz J."/>
            <person name="Larimer F."/>
            <person name="Land M."/>
            <person name="Kyrpides N."/>
            <person name="Ivanova N."/>
            <person name="Fredrickson J."/>
            <person name="Balkwill D."/>
            <person name="Romine M.F."/>
            <person name="Richardson P."/>
        </authorList>
    </citation>
    <scope>NUCLEOTIDE SEQUENCE [LARGE SCALE GENOMIC DNA]</scope>
    <source>
        <strain evidence="3">ATCC 700278 / DSM 12444 / CCUG 56034 / CIP 105152 / NBRC 16084 / F199</strain>
    </source>
</reference>
<dbReference type="Proteomes" id="UP000009134">
    <property type="component" value="Chromosome"/>
</dbReference>
<feature type="domain" description="Uracil-DNA glycosylase-like" evidence="1">
    <location>
        <begin position="106"/>
        <end position="251"/>
    </location>
</feature>
<dbReference type="SUPFAM" id="SSF52141">
    <property type="entry name" value="Uracil-DNA glycosylase-like"/>
    <property type="match status" value="1"/>
</dbReference>
<accession>Q2G7F3</accession>
<dbReference type="HOGENOM" id="CLU_044815_1_0_5"/>
<dbReference type="EMBL" id="CP000248">
    <property type="protein sequence ID" value="ABD26220.1"/>
    <property type="molecule type" value="Genomic_DNA"/>
</dbReference>
<organism evidence="2 3">
    <name type="scientific">Novosphingobium aromaticivorans (strain ATCC 700278 / DSM 12444 / CCUG 56034 / CIP 105152 / NBRC 16084 / F199)</name>
    <dbReference type="NCBI Taxonomy" id="279238"/>
    <lineage>
        <taxon>Bacteria</taxon>
        <taxon>Pseudomonadati</taxon>
        <taxon>Pseudomonadota</taxon>
        <taxon>Alphaproteobacteria</taxon>
        <taxon>Sphingomonadales</taxon>
        <taxon>Sphingomonadaceae</taxon>
        <taxon>Novosphingobium</taxon>
    </lineage>
</organism>
<dbReference type="RefSeq" id="WP_011445430.1">
    <property type="nucleotide sequence ID" value="NC_007794.1"/>
</dbReference>
<dbReference type="KEGG" id="nar:Saro_1780"/>
<dbReference type="InterPro" id="IPR036895">
    <property type="entry name" value="Uracil-DNA_glycosylase-like_sf"/>
</dbReference>
<evidence type="ECO:0000313" key="3">
    <source>
        <dbReference type="Proteomes" id="UP000009134"/>
    </source>
</evidence>
<dbReference type="Pfam" id="PF03167">
    <property type="entry name" value="UDG"/>
    <property type="match status" value="1"/>
</dbReference>
<keyword evidence="3" id="KW-1185">Reference proteome</keyword>
<sequence>MPDTADKPAPSFGDALAAALDWWRDAGVDGTFVDEPQDWLAAARLAAAAQAPTPQKPLRELIAERDDSPPPPTVSDRSGWPTELAAFADWWLAEPVLAPAGLRRLVPAGPAGAKLMIVVPMPSADDGDTLLSGRAGRLLDAMLAAMGLERGETYIASAIPAHVPMPDWAALRQAGIGDVLLHHIALVAPDRLLILGATSISTLLGNDPPNLAHSLQAINQNPSVIAALPAWDLEAMLARPALKAGFWSRWLDWTGTGT</sequence>
<dbReference type="SMART" id="SM00986">
    <property type="entry name" value="UDG"/>
    <property type="match status" value="1"/>
</dbReference>
<dbReference type="eggNOG" id="COG1573">
    <property type="taxonomic scope" value="Bacteria"/>
</dbReference>
<protein>
    <recommendedName>
        <fullName evidence="1">Uracil-DNA glycosylase-like domain-containing protein</fullName>
    </recommendedName>
</protein>
<dbReference type="SMART" id="SM00987">
    <property type="entry name" value="UreE_C"/>
    <property type="match status" value="1"/>
</dbReference>
<evidence type="ECO:0000313" key="2">
    <source>
        <dbReference type="EMBL" id="ABD26220.1"/>
    </source>
</evidence>